<sequence length="259" mass="27822">MEALLRRVTQSVIMPRYQTLAADEIIQKGEDDLVTIADREAEVMLAEGLTALVPGLPIVGEEAADADPTVLDRLKSDCWIIDPIDGTHNFASGKPPFGILIAMVSGGIAHTGWIFDCLTGRLCIAHQGKGAYINGEQIQAQTTGATPPVAAISVIFMDPEQRTQVKAHIAPHYTLVDTPRCAAEQYPRLVLGQNDVSIFERTLAWDHAAGVLFLNEAGGKVARMDGSAYRVDEQDSTGLIGAASPALWNALATRYQSLS</sequence>
<evidence type="ECO:0000256" key="4">
    <source>
        <dbReference type="ARBA" id="ARBA00022842"/>
    </source>
</evidence>
<evidence type="ECO:0000256" key="3">
    <source>
        <dbReference type="ARBA" id="ARBA00022801"/>
    </source>
</evidence>
<feature type="binding site" evidence="5">
    <location>
        <position position="206"/>
    </location>
    <ligand>
        <name>Mg(2+)</name>
        <dbReference type="ChEBI" id="CHEBI:18420"/>
        <label>1</label>
        <note>catalytic</note>
    </ligand>
</feature>
<evidence type="ECO:0000313" key="7">
    <source>
        <dbReference type="Proteomes" id="UP000309668"/>
    </source>
</evidence>
<evidence type="ECO:0000256" key="2">
    <source>
        <dbReference type="ARBA" id="ARBA00022723"/>
    </source>
</evidence>
<feature type="binding site" evidence="5">
    <location>
        <position position="82"/>
    </location>
    <ligand>
        <name>Mg(2+)</name>
        <dbReference type="ChEBI" id="CHEBI:18420"/>
        <label>1</label>
        <note>catalytic</note>
    </ligand>
</feature>
<dbReference type="GO" id="GO:0006020">
    <property type="term" value="P:inositol metabolic process"/>
    <property type="evidence" value="ECO:0007669"/>
    <property type="project" value="TreeGrafter"/>
</dbReference>
<dbReference type="EMBL" id="VCAO01000001">
    <property type="protein sequence ID" value="TMM50454.1"/>
    <property type="molecule type" value="Genomic_DNA"/>
</dbReference>
<dbReference type="PRINTS" id="PR00377">
    <property type="entry name" value="IMPHPHTASES"/>
</dbReference>
<dbReference type="Pfam" id="PF00459">
    <property type="entry name" value="Inositol_P"/>
    <property type="match status" value="1"/>
</dbReference>
<feature type="binding site" evidence="5">
    <location>
        <position position="85"/>
    </location>
    <ligand>
        <name>Mg(2+)</name>
        <dbReference type="ChEBI" id="CHEBI:18420"/>
        <label>1</label>
        <note>catalytic</note>
    </ligand>
</feature>
<dbReference type="RefSeq" id="WP_138616277.1">
    <property type="nucleotide sequence ID" value="NZ_VCAO01000001.1"/>
</dbReference>
<dbReference type="Proteomes" id="UP000309668">
    <property type="component" value="Unassembled WGS sequence"/>
</dbReference>
<comment type="caution">
    <text evidence="6">The sequence shown here is derived from an EMBL/GenBank/DDBJ whole genome shotgun (WGS) entry which is preliminary data.</text>
</comment>
<dbReference type="PROSITE" id="PS00629">
    <property type="entry name" value="IMP_1"/>
    <property type="match status" value="1"/>
</dbReference>
<dbReference type="InterPro" id="IPR000760">
    <property type="entry name" value="Inositol_monophosphatase-like"/>
</dbReference>
<keyword evidence="2 5" id="KW-0479">Metal-binding</keyword>
<dbReference type="OrthoDB" id="9785695at2"/>
<comment type="cofactor">
    <cofactor evidence="5">
        <name>Mg(2+)</name>
        <dbReference type="ChEBI" id="CHEBI:18420"/>
    </cofactor>
</comment>
<keyword evidence="7" id="KW-1185">Reference proteome</keyword>
<dbReference type="AlphaFoldDB" id="A0A5S3PAB3"/>
<dbReference type="GO" id="GO:0007165">
    <property type="term" value="P:signal transduction"/>
    <property type="evidence" value="ECO:0007669"/>
    <property type="project" value="TreeGrafter"/>
</dbReference>
<accession>A0A5S3PAB3</accession>
<evidence type="ECO:0000256" key="5">
    <source>
        <dbReference type="PIRSR" id="PIRSR600760-2"/>
    </source>
</evidence>
<comment type="similarity">
    <text evidence="1">Belongs to the inositol monophosphatase superfamily.</text>
</comment>
<evidence type="ECO:0000256" key="1">
    <source>
        <dbReference type="ARBA" id="ARBA00009759"/>
    </source>
</evidence>
<dbReference type="SUPFAM" id="SSF56655">
    <property type="entry name" value="Carbohydrate phosphatase"/>
    <property type="match status" value="1"/>
</dbReference>
<name>A0A5S3PAB3_9SPHN</name>
<feature type="binding site" evidence="5">
    <location>
        <position position="61"/>
    </location>
    <ligand>
        <name>Mg(2+)</name>
        <dbReference type="ChEBI" id="CHEBI:18420"/>
        <label>1</label>
        <note>catalytic</note>
    </ligand>
</feature>
<dbReference type="InterPro" id="IPR020583">
    <property type="entry name" value="Inositol_monoP_metal-BS"/>
</dbReference>
<evidence type="ECO:0000313" key="6">
    <source>
        <dbReference type="EMBL" id="TMM50454.1"/>
    </source>
</evidence>
<gene>
    <name evidence="6" type="ORF">FEV51_00510</name>
</gene>
<reference evidence="6 7" key="1">
    <citation type="submission" date="2019-05" db="EMBL/GenBank/DDBJ databases">
        <title>Erythrobacter marisflavi sp. nov., isolated from isolated from water of an estuary environment.</title>
        <authorList>
            <person name="Yoon J.-H."/>
        </authorList>
    </citation>
    <scope>NUCLEOTIDE SEQUENCE [LARGE SCALE GENOMIC DNA]</scope>
    <source>
        <strain evidence="6 7">KEM-5</strain>
    </source>
</reference>
<protein>
    <submittedName>
        <fullName evidence="6">Inositol monophosphatase</fullName>
    </submittedName>
</protein>
<dbReference type="Gene3D" id="3.30.540.10">
    <property type="entry name" value="Fructose-1,6-Bisphosphatase, subunit A, domain 1"/>
    <property type="match status" value="1"/>
</dbReference>
<keyword evidence="4 5" id="KW-0460">Magnesium</keyword>
<keyword evidence="3" id="KW-0378">Hydrolase</keyword>
<dbReference type="Gene3D" id="3.40.190.80">
    <property type="match status" value="1"/>
</dbReference>
<organism evidence="6 7">
    <name type="scientific">Qipengyuania marisflavi</name>
    <dbReference type="NCBI Taxonomy" id="2486356"/>
    <lineage>
        <taxon>Bacteria</taxon>
        <taxon>Pseudomonadati</taxon>
        <taxon>Pseudomonadota</taxon>
        <taxon>Alphaproteobacteria</taxon>
        <taxon>Sphingomonadales</taxon>
        <taxon>Erythrobacteraceae</taxon>
        <taxon>Qipengyuania</taxon>
    </lineage>
</organism>
<proteinExistence type="inferred from homology"/>
<dbReference type="PANTHER" id="PTHR20854">
    <property type="entry name" value="INOSITOL MONOPHOSPHATASE"/>
    <property type="match status" value="1"/>
</dbReference>
<dbReference type="PANTHER" id="PTHR20854:SF4">
    <property type="entry name" value="INOSITOL-1-MONOPHOSPHATASE-RELATED"/>
    <property type="match status" value="1"/>
</dbReference>
<dbReference type="GO" id="GO:0046872">
    <property type="term" value="F:metal ion binding"/>
    <property type="evidence" value="ECO:0007669"/>
    <property type="project" value="UniProtKB-KW"/>
</dbReference>
<feature type="binding site" evidence="5">
    <location>
        <position position="84"/>
    </location>
    <ligand>
        <name>Mg(2+)</name>
        <dbReference type="ChEBI" id="CHEBI:18420"/>
        <label>1</label>
        <note>catalytic</note>
    </ligand>
</feature>
<dbReference type="GO" id="GO:0008934">
    <property type="term" value="F:inositol monophosphate 1-phosphatase activity"/>
    <property type="evidence" value="ECO:0007669"/>
    <property type="project" value="TreeGrafter"/>
</dbReference>